<organism evidence="5 6">
    <name type="scientific">Brassicogethes aeneus</name>
    <name type="common">Rape pollen beetle</name>
    <name type="synonym">Meligethes aeneus</name>
    <dbReference type="NCBI Taxonomy" id="1431903"/>
    <lineage>
        <taxon>Eukaryota</taxon>
        <taxon>Metazoa</taxon>
        <taxon>Ecdysozoa</taxon>
        <taxon>Arthropoda</taxon>
        <taxon>Hexapoda</taxon>
        <taxon>Insecta</taxon>
        <taxon>Pterygota</taxon>
        <taxon>Neoptera</taxon>
        <taxon>Endopterygota</taxon>
        <taxon>Coleoptera</taxon>
        <taxon>Polyphaga</taxon>
        <taxon>Cucujiformia</taxon>
        <taxon>Nitidulidae</taxon>
        <taxon>Meligethinae</taxon>
        <taxon>Brassicogethes</taxon>
    </lineage>
</organism>
<keyword evidence="6" id="KW-1185">Reference proteome</keyword>
<accession>A0A9P0B0I0</accession>
<evidence type="ECO:0000256" key="3">
    <source>
        <dbReference type="ARBA" id="ARBA00023128"/>
    </source>
</evidence>
<dbReference type="Pfam" id="PF04568">
    <property type="entry name" value="IATP"/>
    <property type="match status" value="1"/>
</dbReference>
<comment type="subcellular location">
    <subcellularLocation>
        <location evidence="1">Mitochondrion</location>
    </subcellularLocation>
</comment>
<dbReference type="Proteomes" id="UP001154078">
    <property type="component" value="Chromosome 4"/>
</dbReference>
<sequence length="119" mass="13868">MTSVKSFSYILVIIMYCQNLQLWRSSKNLKPLLRINLRSFSNDKDNPDDGEEGKRAGKKLNPGQYGPIKSDNALNEKDRAHEGNYFYKDDLEKLRKLKKGIDKVEKVTEKIFNDENNKK</sequence>
<dbReference type="GO" id="GO:0005739">
    <property type="term" value="C:mitochondrion"/>
    <property type="evidence" value="ECO:0007669"/>
    <property type="project" value="UniProtKB-SubCell"/>
</dbReference>
<evidence type="ECO:0000313" key="6">
    <source>
        <dbReference type="Proteomes" id="UP001154078"/>
    </source>
</evidence>
<dbReference type="GO" id="GO:0042030">
    <property type="term" value="F:ATPase inhibitor activity"/>
    <property type="evidence" value="ECO:0007669"/>
    <property type="project" value="InterPro"/>
</dbReference>
<feature type="region of interest" description="Disordered" evidence="4">
    <location>
        <begin position="39"/>
        <end position="79"/>
    </location>
</feature>
<comment type="similarity">
    <text evidence="2">Belongs to the ATPase inhibitor family.</text>
</comment>
<protein>
    <submittedName>
        <fullName evidence="5">Uncharacterized protein</fullName>
    </submittedName>
</protein>
<gene>
    <name evidence="5" type="ORF">MELIAE_LOCUS6248</name>
</gene>
<dbReference type="Gene3D" id="1.20.5.500">
    <property type="entry name" value="Single helix bin"/>
    <property type="match status" value="1"/>
</dbReference>
<evidence type="ECO:0000256" key="1">
    <source>
        <dbReference type="ARBA" id="ARBA00004173"/>
    </source>
</evidence>
<proteinExistence type="inferred from homology"/>
<evidence type="ECO:0000313" key="5">
    <source>
        <dbReference type="EMBL" id="CAH0554718.1"/>
    </source>
</evidence>
<keyword evidence="3" id="KW-0496">Mitochondrion</keyword>
<dbReference type="EMBL" id="OV121135">
    <property type="protein sequence ID" value="CAH0554718.1"/>
    <property type="molecule type" value="Genomic_DNA"/>
</dbReference>
<reference evidence="5" key="1">
    <citation type="submission" date="2021-12" db="EMBL/GenBank/DDBJ databases">
        <authorList>
            <person name="King R."/>
        </authorList>
    </citation>
    <scope>NUCLEOTIDE SEQUENCE</scope>
</reference>
<dbReference type="InterPro" id="IPR007648">
    <property type="entry name" value="ATPase_inhibitor_mt"/>
</dbReference>
<evidence type="ECO:0000256" key="2">
    <source>
        <dbReference type="ARBA" id="ARBA00010901"/>
    </source>
</evidence>
<dbReference type="AlphaFoldDB" id="A0A9P0B0I0"/>
<feature type="compositionally biased region" description="Basic and acidic residues" evidence="4">
    <location>
        <begin position="41"/>
        <end position="55"/>
    </location>
</feature>
<evidence type="ECO:0000256" key="4">
    <source>
        <dbReference type="SAM" id="MobiDB-lite"/>
    </source>
</evidence>
<name>A0A9P0B0I0_BRAAE</name>